<evidence type="ECO:0000259" key="1">
    <source>
        <dbReference type="Pfam" id="PF03797"/>
    </source>
</evidence>
<evidence type="ECO:0000313" key="2">
    <source>
        <dbReference type="EMBL" id="EGH34859.1"/>
    </source>
</evidence>
<name>F3FXB7_PSESX</name>
<proteinExistence type="predicted"/>
<dbReference type="HOGENOM" id="CLU_2764053_0_0_6"/>
<accession>F3FXB7</accession>
<dbReference type="SUPFAM" id="SSF103515">
    <property type="entry name" value="Autotransporter"/>
    <property type="match status" value="1"/>
</dbReference>
<reference evidence="2 3" key="1">
    <citation type="journal article" date="2011" name="PLoS Pathog.">
        <title>Dynamic evolution of pathogenicity revealed by sequencing and comparative genomics of 19 Pseudomonas syringae isolates.</title>
        <authorList>
            <person name="Baltrus D.A."/>
            <person name="Nishimura M.T."/>
            <person name="Romanchuk A."/>
            <person name="Chang J.H."/>
            <person name="Mukhtar M.S."/>
            <person name="Cherkis K."/>
            <person name="Roach J."/>
            <person name="Grant S.R."/>
            <person name="Jones C.D."/>
            <person name="Dangl J.L."/>
        </authorList>
    </citation>
    <scope>NUCLEOTIDE SEQUENCE [LARGE SCALE GENOMIC DNA]</scope>
    <source>
        <strain evidence="3">M301072PT</strain>
    </source>
</reference>
<sequence length="70" mass="7614">TLNSYIATAFLQYQANHWWGDLSVSGGKLDYENAERKFALGVSEGQEKGDTDGEMWAVSGRVGFDIAGPT</sequence>
<protein>
    <submittedName>
        <fullName evidence="2">Outer membrane autotransporter barrel</fullName>
    </submittedName>
</protein>
<dbReference type="AlphaFoldDB" id="F3FXB7"/>
<organism evidence="2 3">
    <name type="scientific">Pseudomonas syringae pv. japonica str. M301072</name>
    <dbReference type="NCBI Taxonomy" id="629262"/>
    <lineage>
        <taxon>Bacteria</taxon>
        <taxon>Pseudomonadati</taxon>
        <taxon>Pseudomonadota</taxon>
        <taxon>Gammaproteobacteria</taxon>
        <taxon>Pseudomonadales</taxon>
        <taxon>Pseudomonadaceae</taxon>
        <taxon>Pseudomonas</taxon>
        <taxon>Pseudomonas syringae</taxon>
    </lineage>
</organism>
<dbReference type="InterPro" id="IPR005546">
    <property type="entry name" value="Autotransporte_beta"/>
</dbReference>
<dbReference type="EMBL" id="AEAH01002971">
    <property type="protein sequence ID" value="EGH34859.1"/>
    <property type="molecule type" value="Genomic_DNA"/>
</dbReference>
<feature type="non-terminal residue" evidence="2">
    <location>
        <position position="1"/>
    </location>
</feature>
<comment type="caution">
    <text evidence="2">The sequence shown here is derived from an EMBL/GenBank/DDBJ whole genome shotgun (WGS) entry which is preliminary data.</text>
</comment>
<dbReference type="InterPro" id="IPR036709">
    <property type="entry name" value="Autotransporte_beta_dom_sf"/>
</dbReference>
<dbReference type="Gene3D" id="2.40.128.130">
    <property type="entry name" value="Autotransporter beta-domain"/>
    <property type="match status" value="1"/>
</dbReference>
<dbReference type="Proteomes" id="UP000004471">
    <property type="component" value="Unassembled WGS sequence"/>
</dbReference>
<evidence type="ECO:0000313" key="3">
    <source>
        <dbReference type="Proteomes" id="UP000004471"/>
    </source>
</evidence>
<feature type="non-terminal residue" evidence="2">
    <location>
        <position position="70"/>
    </location>
</feature>
<dbReference type="Pfam" id="PF03797">
    <property type="entry name" value="Autotransporter"/>
    <property type="match status" value="1"/>
</dbReference>
<gene>
    <name evidence="2" type="ORF">PSYJA_40155</name>
</gene>
<feature type="domain" description="Autotransporter" evidence="1">
    <location>
        <begin position="2"/>
        <end position="67"/>
    </location>
</feature>